<evidence type="ECO:0000313" key="2">
    <source>
        <dbReference type="EMBL" id="KXT66562.1"/>
    </source>
</evidence>
<reference evidence="2 3" key="1">
    <citation type="submission" date="2016-01" db="EMBL/GenBank/DDBJ databases">
        <title>Highly variable Streptococcus oralis are common among viridans streptococci isolated from primates.</title>
        <authorList>
            <person name="Denapaite D."/>
            <person name="Rieger M."/>
            <person name="Koendgen S."/>
            <person name="Brueckner R."/>
            <person name="Ochigava I."/>
            <person name="Kappeler P."/>
            <person name="Maetz-Rensing K."/>
            <person name="Leendertz F."/>
            <person name="Hakenbeck R."/>
        </authorList>
    </citation>
    <scope>NUCLEOTIDE SEQUENCE [LARGE SCALE GENOMIC DNA]</scope>
    <source>
        <strain evidence="2 3">DD02</strain>
    </source>
</reference>
<accession>A0A139MSB5</accession>
<evidence type="ECO:0000313" key="3">
    <source>
        <dbReference type="Proteomes" id="UP000070198"/>
    </source>
</evidence>
<dbReference type="EMBL" id="LQOF01000329">
    <property type="protein sequence ID" value="KXT66562.1"/>
    <property type="molecule type" value="Genomic_DNA"/>
</dbReference>
<evidence type="ECO:0000256" key="1">
    <source>
        <dbReference type="SAM" id="Phobius"/>
    </source>
</evidence>
<proteinExistence type="predicted"/>
<organism evidence="2 3">
    <name type="scientific">Streptococcus gallolyticus</name>
    <dbReference type="NCBI Taxonomy" id="315405"/>
    <lineage>
        <taxon>Bacteria</taxon>
        <taxon>Bacillati</taxon>
        <taxon>Bacillota</taxon>
        <taxon>Bacilli</taxon>
        <taxon>Lactobacillales</taxon>
        <taxon>Streptococcaceae</taxon>
        <taxon>Streptococcus</taxon>
    </lineage>
</organism>
<comment type="caution">
    <text evidence="2">The sequence shown here is derived from an EMBL/GenBank/DDBJ whole genome shotgun (WGS) entry which is preliminary data.</text>
</comment>
<sequence length="52" mass="5934">MLSSSKPFRTAAEKSGVPIKINFVISVPFKGFSYLNFLYYSIVIRYMKFCGS</sequence>
<dbReference type="Proteomes" id="UP000070198">
    <property type="component" value="Unassembled WGS sequence"/>
</dbReference>
<keyword evidence="1" id="KW-0472">Membrane</keyword>
<keyword evidence="1" id="KW-1133">Transmembrane helix</keyword>
<dbReference type="AlphaFoldDB" id="A0A139MSB5"/>
<gene>
    <name evidence="2" type="ORF">SGADD02_01641</name>
</gene>
<protein>
    <submittedName>
        <fullName evidence="2">Uncharacterized protein</fullName>
    </submittedName>
</protein>
<feature type="transmembrane region" description="Helical" evidence="1">
    <location>
        <begin position="21"/>
        <end position="42"/>
    </location>
</feature>
<keyword evidence="1" id="KW-0812">Transmembrane</keyword>
<name>A0A139MSB5_9STRE</name>